<dbReference type="Pfam" id="PF23343">
    <property type="entry name" value="REP_ORF2-G2P"/>
    <property type="match status" value="1"/>
</dbReference>
<dbReference type="EMBL" id="MN928950">
    <property type="protein sequence ID" value="QJI53667.1"/>
    <property type="molecule type" value="Genomic_DNA"/>
</dbReference>
<protein>
    <submittedName>
        <fullName evidence="2">Replication-associated protein</fullName>
    </submittedName>
</protein>
<dbReference type="InterPro" id="IPR056906">
    <property type="entry name" value="ORF2/G2P_dom"/>
</dbReference>
<evidence type="ECO:0000259" key="1">
    <source>
        <dbReference type="Pfam" id="PF23343"/>
    </source>
</evidence>
<proteinExistence type="predicted"/>
<name>A0A6M3YP90_9VIRU</name>
<reference evidence="2" key="1">
    <citation type="submission" date="2020-01" db="EMBL/GenBank/DDBJ databases">
        <title>Novel CRESS-DNA virus.</title>
        <authorList>
            <person name="Liu Q."/>
            <person name="Shan T."/>
            <person name="Yang S."/>
            <person name="Zhang W."/>
        </authorList>
    </citation>
    <scope>NUCLEOTIDE SEQUENCE</scope>
    <source>
        <strain evidence="2">Blp210cre3</strain>
    </source>
</reference>
<evidence type="ECO:0000313" key="2">
    <source>
        <dbReference type="EMBL" id="QJI53667.1"/>
    </source>
</evidence>
<organism evidence="2">
    <name type="scientific">Cressdnaviricota sp</name>
    <dbReference type="NCBI Taxonomy" id="2748378"/>
    <lineage>
        <taxon>Viruses</taxon>
        <taxon>Monodnaviria</taxon>
        <taxon>Shotokuvirae</taxon>
        <taxon>Cressdnaviricota</taxon>
    </lineage>
</organism>
<accession>A0A6M3YP90</accession>
<feature type="domain" description="Replication-associated protein ORF2/G2P" evidence="1">
    <location>
        <begin position="42"/>
        <end position="166"/>
    </location>
</feature>
<sequence>MGFNVTDGLPFPCGQCLSCRINKRRVWTLRLMLENYFHEKASFVTLTYSDDMLPFSLDGLPALCKSDVQLWLKRLRKRLGDRKIRYYLAGEYGSRTRRPHYHAILFGVGPEQLDPDYVVYAGRSGGTKGIEKRSTLLSQTWPYGLVHVGDVRRESIQYVAGYVTKKFTKKGDGNVPEFALMSRRPGIGASAVAQITAVLQRYNLEKETRRELRVDGKTWPLGRFLQGKIAETLGVDFGTEEYVRRLAEQWVQANRRGADFLEYLVQSDAGRYAKLEARDKIFNQRNTL</sequence>